<feature type="transmembrane region" description="Helical" evidence="10">
    <location>
        <begin position="1257"/>
        <end position="1280"/>
    </location>
</feature>
<feature type="chain" id="PRO_5045516276" description="protein-tyrosine-phosphatase" evidence="11">
    <location>
        <begin position="20"/>
        <end position="1888"/>
    </location>
</feature>
<feature type="domain" description="Tyrosine specific protein phosphatases" evidence="13">
    <location>
        <begin position="1502"/>
        <end position="1575"/>
    </location>
</feature>
<organism evidence="16 17">
    <name type="scientific">Oikopleura dioica</name>
    <name type="common">Tunicate</name>
    <dbReference type="NCBI Taxonomy" id="34765"/>
    <lineage>
        <taxon>Eukaryota</taxon>
        <taxon>Metazoa</taxon>
        <taxon>Chordata</taxon>
        <taxon>Tunicata</taxon>
        <taxon>Appendicularia</taxon>
        <taxon>Copelata</taxon>
        <taxon>Oikopleuridae</taxon>
        <taxon>Oikopleura</taxon>
    </lineage>
</organism>
<dbReference type="CDD" id="cd00096">
    <property type="entry name" value="Ig"/>
    <property type="match status" value="1"/>
</dbReference>
<evidence type="ECO:0000259" key="12">
    <source>
        <dbReference type="PROSITE" id="PS50055"/>
    </source>
</evidence>
<comment type="similarity">
    <text evidence="2">Belongs to the protein-tyrosine phosphatase family.</text>
</comment>
<dbReference type="InterPro" id="IPR000387">
    <property type="entry name" value="Tyr_Pase_dom"/>
</dbReference>
<sequence length="1888" mass="212665">MRNCLFLFAYVNLLGNGRADTVRFTVEPASVVTGPEEPAPLVCAVKGRNYRISWKDHKGKPLEDSRYKKVTTQANWQYDDVVGSNIFVTIWSKQKTKFTCVVSDIASGSVVATRDAFLSRDRSLKMEDGSSKQEKGYVGDPILMDCGLERATPKEVYWFKSKDSTEVGSYVYTPGEESARNKLTVFPASKDDTAHYMCYYLNENGELQKGTRVWLGALRERASSPKIVPTRAYSPPIRTIWHKTTTTTTIPTSTSQTTTQNSISRFLLVEITSTFIDVYETVDKKRQLICEATGHPRPTVFWTRLDPSKKLGTQSYHEKDELNVVRSTLQIGALSRAENFTCVARQHQFSKEVTQDLFVQPETLAAPIIKNSPVLDETGKFVRIEWEPVPSVQRYILYVTINNTEPAQPYPIQKEKDFYEFEVKPFTEYSAYLTAEDFYDRKSFGSTTFEFAGPRRPGDPTNLSVVLTDGATSARLSWTPVNVPGVLYDIYFTKGVPPSDLFHWRLVSDVSESFYEFATELQLRPGDKYLFLVKSKSKYGFQSKGSKLATLTMPLLEKLPLPTVEELPAAPLSRNVSWRLTESGTPSPDAFQIRLSSADQFEIFNSTKQFLILEDLKFGEYVVEVRAISPSHVGPWSEGAHFALLDLVPVEKIADLILRPSITDLYVQWDWPGDEKTLSNFVVSISEKISGVPFAKNPAKFNDDLEEHRFNARKRDSSARRIIVDAPLEVAIEKVKELAGIKIRSKRPNEKWTETEVFDSKTVSKKLSLDPDADYLAQVGAVLSSGDVQWSTVIEARTGPTNSPSLSQPVDISGKAVTVFFSPPKRLENPDDYEVKIFRVKKNAPTSFEDHSFTISGDRAQFRFDKLAWGYEYQFRLVAIRGSHKSNPLTVIVAIETIAPMIPPPGVQVFSSEERITVTWGPLPSERSGGHVTNYNIRWRLATPKRNRRMDPKDWPLEAGFAERSVHSPRFNLTLDNRADASEYCGERFEFSVSAINKEGSGPYSQPIVGFCGLTRVIAQNLRVVEVGTNWAQVIWDRPQYHKHVQKFLVYYSINDEQPEQDTLEQDALSFKIQKLAAGVHVRFWIVSITMTGSDQTSQVVEFTTTPTLGDVIRVDSINPGGVVNITLPFASFGSGVSPTRVSIIVTKRGDTRPDDLTQEIFSSTGEEENEPFAWIVAQWRYEEFMNHFAGKPFVIGGGGQTQGIENKNLPPGVFYAFVRLHFRNAVNNWKHSSTRLSQPIHVIAEAGSLISTTTELGTIIIAAMTLAFVFISAIVFFVIKRRMSGDKPYLSGIKRSDEYRASEHVSPVKAPSNHSLSKQATELSSKLDALKANGGLKLHDEWHLIQASEEMPAHAQQKALDKCRYGNSNCPDHSRVQLKSGEFIHANWIEIDPSEKAIATQGPLENTIADFWQMTWENNVSCIVMLCELEERGRSKCVQYWPEKDMGDAHYGSITISLLEESHLAFWSISRLNLANGSQTREVNQIRFHGWPDCGVPEFPAQFLALLERIPGEDVRKGPIIAHCSAGLGRTGCLLLALAMLKRANKSMSIEPVELLKSMRVARPGLIQSEEQYVFVVESVVEALSSCNLEFGTQIQAREIPKTIERLSNVDAAGATGFDQEFKRLQLMPKGRVHAQAASLACNKKKNRLVNVLPYDSSRVYLRPIRGIEGSDYINASFIDGYKEKGAYIATQAPMSNTSDDFWRMIWENNVTMIVMLTQLNELGREKCTKYWPEGKKARYTYYIVEFTSEFCCEGFVMREFLMTDARDGTSRTIRQFHFVSWPEGAEVPSHADNFIDLIGQVHKTREQFGVVGPICVHCSAGVGRTGVFIGLTVILERLRCEGEVDIFQTVKLMRCRRPGMIQTAEQYQFIYRATLEYLQNFYLGGP</sequence>
<keyword evidence="17" id="KW-1185">Reference proteome</keyword>
<evidence type="ECO:0000259" key="14">
    <source>
        <dbReference type="PROSITE" id="PS50835"/>
    </source>
</evidence>
<dbReference type="SUPFAM" id="SSF52799">
    <property type="entry name" value="(Phosphotyrosine protein) phosphatases II"/>
    <property type="match status" value="2"/>
</dbReference>
<keyword evidence="7 10" id="KW-0472">Membrane</keyword>
<feature type="domain" description="Tyrosine-protein phosphatase" evidence="12">
    <location>
        <begin position="1619"/>
        <end position="1879"/>
    </location>
</feature>
<accession>A0ABN7SEJ5</accession>
<feature type="domain" description="Tyrosine-protein phosphatase" evidence="12">
    <location>
        <begin position="1362"/>
        <end position="1584"/>
    </location>
</feature>
<dbReference type="PROSITE" id="PS50056">
    <property type="entry name" value="TYR_PHOSPHATASE_2"/>
    <property type="match status" value="2"/>
</dbReference>
<evidence type="ECO:0000256" key="5">
    <source>
        <dbReference type="ARBA" id="ARBA00022801"/>
    </source>
</evidence>
<evidence type="ECO:0000256" key="6">
    <source>
        <dbReference type="ARBA" id="ARBA00022912"/>
    </source>
</evidence>
<dbReference type="PROSITE" id="PS50055">
    <property type="entry name" value="TYR_PHOSPHATASE_PTP"/>
    <property type="match status" value="2"/>
</dbReference>
<evidence type="ECO:0000259" key="15">
    <source>
        <dbReference type="PROSITE" id="PS50853"/>
    </source>
</evidence>
<dbReference type="InterPro" id="IPR003595">
    <property type="entry name" value="Tyr_Pase_cat"/>
</dbReference>
<evidence type="ECO:0000256" key="2">
    <source>
        <dbReference type="ARBA" id="ARBA00009580"/>
    </source>
</evidence>
<dbReference type="InterPro" id="IPR003598">
    <property type="entry name" value="Ig_sub2"/>
</dbReference>
<keyword evidence="5" id="KW-0378">Hydrolase</keyword>
<evidence type="ECO:0000256" key="11">
    <source>
        <dbReference type="SAM" id="SignalP"/>
    </source>
</evidence>
<dbReference type="InterPro" id="IPR036116">
    <property type="entry name" value="FN3_sf"/>
</dbReference>
<dbReference type="PROSITE" id="PS50853">
    <property type="entry name" value="FN3"/>
    <property type="match status" value="3"/>
</dbReference>
<dbReference type="CDD" id="cd00063">
    <property type="entry name" value="FN3"/>
    <property type="match status" value="3"/>
</dbReference>
<keyword evidence="10" id="KW-1133">Transmembrane helix</keyword>
<dbReference type="InterPro" id="IPR016130">
    <property type="entry name" value="Tyr_Pase_AS"/>
</dbReference>
<dbReference type="EC" id="3.1.3.48" evidence="3"/>
<evidence type="ECO:0000313" key="16">
    <source>
        <dbReference type="EMBL" id="CAG5096586.1"/>
    </source>
</evidence>
<evidence type="ECO:0000256" key="3">
    <source>
        <dbReference type="ARBA" id="ARBA00013064"/>
    </source>
</evidence>
<dbReference type="Gene3D" id="2.60.40.10">
    <property type="entry name" value="Immunoglobulins"/>
    <property type="match status" value="6"/>
</dbReference>
<evidence type="ECO:0000256" key="8">
    <source>
        <dbReference type="ARBA" id="ARBA00023319"/>
    </source>
</evidence>
<dbReference type="SMART" id="SM00404">
    <property type="entry name" value="PTPc_motif"/>
    <property type="match status" value="2"/>
</dbReference>
<dbReference type="InterPro" id="IPR050348">
    <property type="entry name" value="Protein-Tyr_Phosphatase"/>
</dbReference>
<dbReference type="SMART" id="SM00194">
    <property type="entry name" value="PTPc"/>
    <property type="match status" value="2"/>
</dbReference>
<evidence type="ECO:0000259" key="13">
    <source>
        <dbReference type="PROSITE" id="PS50056"/>
    </source>
</evidence>
<keyword evidence="6" id="KW-0904">Protein phosphatase</keyword>
<dbReference type="InterPro" id="IPR013783">
    <property type="entry name" value="Ig-like_fold"/>
</dbReference>
<comment type="catalytic activity">
    <reaction evidence="9">
        <text>O-phospho-L-tyrosyl-[protein] + H2O = L-tyrosyl-[protein] + phosphate</text>
        <dbReference type="Rhea" id="RHEA:10684"/>
        <dbReference type="Rhea" id="RHEA-COMP:10136"/>
        <dbReference type="Rhea" id="RHEA-COMP:20101"/>
        <dbReference type="ChEBI" id="CHEBI:15377"/>
        <dbReference type="ChEBI" id="CHEBI:43474"/>
        <dbReference type="ChEBI" id="CHEBI:46858"/>
        <dbReference type="ChEBI" id="CHEBI:61978"/>
        <dbReference type="EC" id="3.1.3.48"/>
    </reaction>
</comment>
<feature type="domain" description="Fibronectin type-III" evidence="15">
    <location>
        <begin position="459"/>
        <end position="556"/>
    </location>
</feature>
<dbReference type="PANTHER" id="PTHR19134">
    <property type="entry name" value="RECEPTOR-TYPE TYROSINE-PROTEIN PHOSPHATASE"/>
    <property type="match status" value="1"/>
</dbReference>
<comment type="subcellular location">
    <subcellularLocation>
        <location evidence="1">Membrane</location>
        <topology evidence="1">Single-pass membrane protein</topology>
    </subcellularLocation>
</comment>
<dbReference type="InterPro" id="IPR003961">
    <property type="entry name" value="FN3_dom"/>
</dbReference>
<dbReference type="InterPro" id="IPR007110">
    <property type="entry name" value="Ig-like_dom"/>
</dbReference>
<feature type="domain" description="Fibronectin type-III" evidence="15">
    <location>
        <begin position="803"/>
        <end position="900"/>
    </location>
</feature>
<evidence type="ECO:0000256" key="7">
    <source>
        <dbReference type="ARBA" id="ARBA00023136"/>
    </source>
</evidence>
<gene>
    <name evidence="16" type="ORF">OKIOD_LOCUS6247</name>
</gene>
<dbReference type="InterPro" id="IPR036179">
    <property type="entry name" value="Ig-like_dom_sf"/>
</dbReference>
<dbReference type="EMBL" id="OU015569">
    <property type="protein sequence ID" value="CAG5096586.1"/>
    <property type="molecule type" value="Genomic_DNA"/>
</dbReference>
<name>A0ABN7SEJ5_OIKDI</name>
<dbReference type="SUPFAM" id="SSF49265">
    <property type="entry name" value="Fibronectin type III"/>
    <property type="match status" value="3"/>
</dbReference>
<reference evidence="16 17" key="1">
    <citation type="submission" date="2021-04" db="EMBL/GenBank/DDBJ databases">
        <authorList>
            <person name="Bliznina A."/>
        </authorList>
    </citation>
    <scope>NUCLEOTIDE SEQUENCE [LARGE SCALE GENOMIC DNA]</scope>
</reference>
<evidence type="ECO:0000256" key="4">
    <source>
        <dbReference type="ARBA" id="ARBA00022729"/>
    </source>
</evidence>
<dbReference type="Pfam" id="PF00102">
    <property type="entry name" value="Y_phosphatase"/>
    <property type="match status" value="2"/>
</dbReference>
<evidence type="ECO:0000256" key="9">
    <source>
        <dbReference type="ARBA" id="ARBA00051722"/>
    </source>
</evidence>
<feature type="domain" description="Tyrosine specific protein phosphatases" evidence="13">
    <location>
        <begin position="1794"/>
        <end position="1870"/>
    </location>
</feature>
<protein>
    <recommendedName>
        <fullName evidence="3">protein-tyrosine-phosphatase</fullName>
        <ecNumber evidence="3">3.1.3.48</ecNumber>
    </recommendedName>
</protein>
<feature type="domain" description="Ig-like" evidence="14">
    <location>
        <begin position="139"/>
        <end position="198"/>
    </location>
</feature>
<dbReference type="SMART" id="SM00409">
    <property type="entry name" value="IG"/>
    <property type="match status" value="2"/>
</dbReference>
<evidence type="ECO:0000256" key="10">
    <source>
        <dbReference type="SAM" id="Phobius"/>
    </source>
</evidence>
<keyword evidence="4 11" id="KW-0732">Signal</keyword>
<dbReference type="PROSITE" id="PS50835">
    <property type="entry name" value="IG_LIKE"/>
    <property type="match status" value="2"/>
</dbReference>
<dbReference type="SUPFAM" id="SSF48726">
    <property type="entry name" value="Immunoglobulin"/>
    <property type="match status" value="2"/>
</dbReference>
<feature type="domain" description="Fibronectin type-III" evidence="15">
    <location>
        <begin position="1018"/>
        <end position="1108"/>
    </location>
</feature>
<feature type="domain" description="Ig-like" evidence="14">
    <location>
        <begin position="251"/>
        <end position="354"/>
    </location>
</feature>
<dbReference type="Gene3D" id="3.90.190.10">
    <property type="entry name" value="Protein tyrosine phosphatase superfamily"/>
    <property type="match status" value="2"/>
</dbReference>
<dbReference type="SMART" id="SM00060">
    <property type="entry name" value="FN3"/>
    <property type="match status" value="6"/>
</dbReference>
<dbReference type="PROSITE" id="PS00383">
    <property type="entry name" value="TYR_PHOSPHATASE_1"/>
    <property type="match status" value="1"/>
</dbReference>
<dbReference type="InterPro" id="IPR029021">
    <property type="entry name" value="Prot-tyrosine_phosphatase-like"/>
</dbReference>
<evidence type="ECO:0000313" key="17">
    <source>
        <dbReference type="Proteomes" id="UP001158576"/>
    </source>
</evidence>
<feature type="signal peptide" evidence="11">
    <location>
        <begin position="1"/>
        <end position="19"/>
    </location>
</feature>
<dbReference type="CDD" id="cd00047">
    <property type="entry name" value="PTPc"/>
    <property type="match status" value="1"/>
</dbReference>
<dbReference type="PANTHER" id="PTHR19134:SF449">
    <property type="entry name" value="TYROSINE-PROTEIN PHOSPHATASE 1"/>
    <property type="match status" value="1"/>
</dbReference>
<dbReference type="Proteomes" id="UP001158576">
    <property type="component" value="Chromosome XSR"/>
</dbReference>
<evidence type="ECO:0000256" key="1">
    <source>
        <dbReference type="ARBA" id="ARBA00004167"/>
    </source>
</evidence>
<keyword evidence="8" id="KW-0393">Immunoglobulin domain</keyword>
<dbReference type="SMART" id="SM00408">
    <property type="entry name" value="IGc2"/>
    <property type="match status" value="2"/>
</dbReference>
<proteinExistence type="inferred from homology"/>
<dbReference type="InterPro" id="IPR003599">
    <property type="entry name" value="Ig_sub"/>
</dbReference>
<dbReference type="PRINTS" id="PR00700">
    <property type="entry name" value="PRTYPHPHTASE"/>
</dbReference>
<dbReference type="InterPro" id="IPR000242">
    <property type="entry name" value="PTP_cat"/>
</dbReference>
<keyword evidence="10" id="KW-0812">Transmembrane</keyword>